<dbReference type="Proteomes" id="UP000800235">
    <property type="component" value="Unassembled WGS sequence"/>
</dbReference>
<protein>
    <submittedName>
        <fullName evidence="2">Uncharacterized protein</fullName>
    </submittedName>
</protein>
<evidence type="ECO:0000313" key="3">
    <source>
        <dbReference type="Proteomes" id="UP000800235"/>
    </source>
</evidence>
<feature type="chain" id="PRO_5040290607" evidence="1">
    <location>
        <begin position="19"/>
        <end position="173"/>
    </location>
</feature>
<organism evidence="2 3">
    <name type="scientific">Tothia fuscella</name>
    <dbReference type="NCBI Taxonomy" id="1048955"/>
    <lineage>
        <taxon>Eukaryota</taxon>
        <taxon>Fungi</taxon>
        <taxon>Dikarya</taxon>
        <taxon>Ascomycota</taxon>
        <taxon>Pezizomycotina</taxon>
        <taxon>Dothideomycetes</taxon>
        <taxon>Pleosporomycetidae</taxon>
        <taxon>Venturiales</taxon>
        <taxon>Cylindrosympodiaceae</taxon>
        <taxon>Tothia</taxon>
    </lineage>
</organism>
<gene>
    <name evidence="2" type="ORF">EJ08DRAFT_694938</name>
</gene>
<dbReference type="EMBL" id="MU007023">
    <property type="protein sequence ID" value="KAF2432900.1"/>
    <property type="molecule type" value="Genomic_DNA"/>
</dbReference>
<accession>A0A9P4NWD9</accession>
<keyword evidence="3" id="KW-1185">Reference proteome</keyword>
<proteinExistence type="predicted"/>
<name>A0A9P4NWD9_9PEZI</name>
<sequence>MRFTSAAIAFAAASAVSATLPPDLENKLGSAVGGFITKAGSSTDLTIATTAVPVTAVPAVVKSFAWSSVDHNEKTWASEIPYPTGTWSTECTTSTSAAPVIPTTAVPVVPTTAVPVYSITAVTSVAPVYNATNPILYSPTLSTSVAPAFTGAASSNSWSAAAGVAAILGLAAL</sequence>
<feature type="signal peptide" evidence="1">
    <location>
        <begin position="1"/>
        <end position="18"/>
    </location>
</feature>
<comment type="caution">
    <text evidence="2">The sequence shown here is derived from an EMBL/GenBank/DDBJ whole genome shotgun (WGS) entry which is preliminary data.</text>
</comment>
<keyword evidence="1" id="KW-0732">Signal</keyword>
<evidence type="ECO:0000313" key="2">
    <source>
        <dbReference type="EMBL" id="KAF2432900.1"/>
    </source>
</evidence>
<evidence type="ECO:0000256" key="1">
    <source>
        <dbReference type="SAM" id="SignalP"/>
    </source>
</evidence>
<reference evidence="2" key="1">
    <citation type="journal article" date="2020" name="Stud. Mycol.">
        <title>101 Dothideomycetes genomes: a test case for predicting lifestyles and emergence of pathogens.</title>
        <authorList>
            <person name="Haridas S."/>
            <person name="Albert R."/>
            <person name="Binder M."/>
            <person name="Bloem J."/>
            <person name="Labutti K."/>
            <person name="Salamov A."/>
            <person name="Andreopoulos B."/>
            <person name="Baker S."/>
            <person name="Barry K."/>
            <person name="Bills G."/>
            <person name="Bluhm B."/>
            <person name="Cannon C."/>
            <person name="Castanera R."/>
            <person name="Culley D."/>
            <person name="Daum C."/>
            <person name="Ezra D."/>
            <person name="Gonzalez J."/>
            <person name="Henrissat B."/>
            <person name="Kuo A."/>
            <person name="Liang C."/>
            <person name="Lipzen A."/>
            <person name="Lutzoni F."/>
            <person name="Magnuson J."/>
            <person name="Mondo S."/>
            <person name="Nolan M."/>
            <person name="Ohm R."/>
            <person name="Pangilinan J."/>
            <person name="Park H.-J."/>
            <person name="Ramirez L."/>
            <person name="Alfaro M."/>
            <person name="Sun H."/>
            <person name="Tritt A."/>
            <person name="Yoshinaga Y."/>
            <person name="Zwiers L.-H."/>
            <person name="Turgeon B."/>
            <person name="Goodwin S."/>
            <person name="Spatafora J."/>
            <person name="Crous P."/>
            <person name="Grigoriev I."/>
        </authorList>
    </citation>
    <scope>NUCLEOTIDE SEQUENCE</scope>
    <source>
        <strain evidence="2">CBS 130266</strain>
    </source>
</reference>
<dbReference type="AlphaFoldDB" id="A0A9P4NWD9"/>